<feature type="region of interest" description="Disordered" evidence="3">
    <location>
        <begin position="273"/>
        <end position="378"/>
    </location>
</feature>
<protein>
    <recommendedName>
        <fullName evidence="8">S-phase kinase-associated protein 1</fullName>
    </recommendedName>
</protein>
<dbReference type="Proteomes" id="UP000242770">
    <property type="component" value="Unassembled WGS sequence"/>
</dbReference>
<dbReference type="CDD" id="cd18322">
    <property type="entry name" value="BTB_POZ_SKP1"/>
    <property type="match status" value="1"/>
</dbReference>
<name>A0A0F7S0C6_9BASI</name>
<gene>
    <name evidence="6" type="primary">SSCI49590.1</name>
</gene>
<organism evidence="6 7">
    <name type="scientific">Sporisorium scitamineum</name>
    <dbReference type="NCBI Taxonomy" id="49012"/>
    <lineage>
        <taxon>Eukaryota</taxon>
        <taxon>Fungi</taxon>
        <taxon>Dikarya</taxon>
        <taxon>Basidiomycota</taxon>
        <taxon>Ustilaginomycotina</taxon>
        <taxon>Ustilaginomycetes</taxon>
        <taxon>Ustilaginales</taxon>
        <taxon>Ustilaginaceae</taxon>
        <taxon>Sporisorium</taxon>
    </lineage>
</organism>
<keyword evidence="2" id="KW-0833">Ubl conjugation pathway</keyword>
<dbReference type="InterPro" id="IPR011333">
    <property type="entry name" value="SKP1/BTB/POZ_sf"/>
</dbReference>
<dbReference type="SMART" id="SM00512">
    <property type="entry name" value="Skp1"/>
    <property type="match status" value="1"/>
</dbReference>
<feature type="compositionally biased region" description="Low complexity" evidence="3">
    <location>
        <begin position="287"/>
        <end position="321"/>
    </location>
</feature>
<dbReference type="GO" id="GO:0006511">
    <property type="term" value="P:ubiquitin-dependent protein catabolic process"/>
    <property type="evidence" value="ECO:0007669"/>
    <property type="project" value="InterPro"/>
</dbReference>
<evidence type="ECO:0000256" key="1">
    <source>
        <dbReference type="ARBA" id="ARBA00009993"/>
    </source>
</evidence>
<dbReference type="SUPFAM" id="SSF54695">
    <property type="entry name" value="POZ domain"/>
    <property type="match status" value="1"/>
</dbReference>
<feature type="region of interest" description="Disordered" evidence="3">
    <location>
        <begin position="575"/>
        <end position="597"/>
    </location>
</feature>
<dbReference type="InterPro" id="IPR016897">
    <property type="entry name" value="SKP1"/>
</dbReference>
<dbReference type="InterPro" id="IPR036296">
    <property type="entry name" value="SKP1-like_dim_sf"/>
</dbReference>
<dbReference type="Pfam" id="PF01466">
    <property type="entry name" value="Skp1"/>
    <property type="match status" value="1"/>
</dbReference>
<dbReference type="InterPro" id="IPR001232">
    <property type="entry name" value="SKP1-like"/>
</dbReference>
<feature type="compositionally biased region" description="Polar residues" evidence="3">
    <location>
        <begin position="585"/>
        <end position="596"/>
    </location>
</feature>
<feature type="compositionally biased region" description="Polar residues" evidence="3">
    <location>
        <begin position="340"/>
        <end position="352"/>
    </location>
</feature>
<dbReference type="AlphaFoldDB" id="A0A0F7S0C6"/>
<feature type="domain" description="SKP1 component dimerisation" evidence="4">
    <location>
        <begin position="108"/>
        <end position="155"/>
    </location>
</feature>
<evidence type="ECO:0000259" key="4">
    <source>
        <dbReference type="Pfam" id="PF01466"/>
    </source>
</evidence>
<feature type="domain" description="SKP1 component POZ" evidence="5">
    <location>
        <begin position="1"/>
        <end position="60"/>
    </location>
</feature>
<accession>A0A0F7S0C6</accession>
<dbReference type="STRING" id="49012.A0A0F7S0C6"/>
<dbReference type="PANTHER" id="PTHR11165">
    <property type="entry name" value="SKP1"/>
    <property type="match status" value="1"/>
</dbReference>
<evidence type="ECO:0000313" key="7">
    <source>
        <dbReference type="Proteomes" id="UP000242770"/>
    </source>
</evidence>
<evidence type="ECO:0000313" key="6">
    <source>
        <dbReference type="EMBL" id="CDS00724.1"/>
    </source>
</evidence>
<feature type="compositionally biased region" description="Polar residues" evidence="3">
    <location>
        <begin position="273"/>
        <end position="286"/>
    </location>
</feature>
<evidence type="ECO:0000256" key="3">
    <source>
        <dbReference type="SAM" id="MobiDB-lite"/>
    </source>
</evidence>
<sequence length="640" mass="70653">MVSLTTSDNEQFTVDRDVAERSVLIKQMLEDIGDTDQPIPLPNVSSNVLKKVLEYCSHHRSDPPAPADDAEESRRRTTDISDWDAKFIQVDQEMLFEIILAANYLDIKPLLDVGCKTVANMIKGKTPEEIRKLFNIQNDFSPEEEAQIRKENEWAEDQLITRRQTSVLPHFVTTRLKAQQAVRIFRSTNDVFLIILSSSKVRLPRPMASRAEKSIAAVNESEMLQPIYLCHTPSPKPLNNAAASRSESASESSLTTKQKRAARACDATTIASAQDQHLVQTPATDASNSTRSTPSPLPSDSTLSPPLSDEAGPSASSPLSSSDEDQEPATPIEGQPHLPFSTNHHVGPTQGNGAFMQQRPQAPSVPPQEDSQQQPAQAEVLPEWYTDCLAVANKHDLLLFPMPLESWEDRQLRGDGASQFDVGLRCIVPSYVDPPPTKREAVNMLGLLLLEMRTFPDADQAETPAVNSAFFPQSEVEAASSSDGEPDLPVPVTETYSIGGTGGMDPFSSYPPLPAQTEGQSIDIILDDKDASSEIEPNFSFDFDFDSSKSSLFETAPLRPTAVHDRFDPFLFSPRTCHVTPHPQQPTTSPMTTANETSDEIQVKDERSSWDECMPDVIDDASLDVTLDDWLHIDQMNMLE</sequence>
<evidence type="ECO:0008006" key="8">
    <source>
        <dbReference type="Google" id="ProtNLM"/>
    </source>
</evidence>
<evidence type="ECO:0000256" key="2">
    <source>
        <dbReference type="ARBA" id="ARBA00022786"/>
    </source>
</evidence>
<feature type="compositionally biased region" description="Low complexity" evidence="3">
    <location>
        <begin position="241"/>
        <end position="253"/>
    </location>
</feature>
<dbReference type="SUPFAM" id="SSF81382">
    <property type="entry name" value="Skp1 dimerisation domain-like"/>
    <property type="match status" value="1"/>
</dbReference>
<dbReference type="EMBL" id="CCFA01002935">
    <property type="protein sequence ID" value="CDS00724.1"/>
    <property type="molecule type" value="Genomic_DNA"/>
</dbReference>
<feature type="region of interest" description="Disordered" evidence="3">
    <location>
        <begin position="235"/>
        <end position="261"/>
    </location>
</feature>
<dbReference type="FunFam" id="3.30.710.10:FF:000026">
    <property type="entry name" value="E3 ubiquitin ligase complex SCF subunit"/>
    <property type="match status" value="1"/>
</dbReference>
<comment type="similarity">
    <text evidence="1">Belongs to the SKP1 family.</text>
</comment>
<dbReference type="Pfam" id="PF03931">
    <property type="entry name" value="Skp1_POZ"/>
    <property type="match status" value="1"/>
</dbReference>
<reference evidence="7" key="1">
    <citation type="submission" date="2014-06" db="EMBL/GenBank/DDBJ databases">
        <authorList>
            <person name="Berkman P.J."/>
        </authorList>
    </citation>
    <scope>NUCLEOTIDE SEQUENCE [LARGE SCALE GENOMIC DNA]</scope>
</reference>
<keyword evidence="7" id="KW-1185">Reference proteome</keyword>
<dbReference type="InterPro" id="IPR016073">
    <property type="entry name" value="Skp1_comp_POZ"/>
</dbReference>
<dbReference type="Gene3D" id="3.30.710.10">
    <property type="entry name" value="Potassium Channel Kv1.1, Chain A"/>
    <property type="match status" value="1"/>
</dbReference>
<dbReference type="InterPro" id="IPR016072">
    <property type="entry name" value="Skp1_comp_dimer"/>
</dbReference>
<proteinExistence type="inferred from homology"/>
<evidence type="ECO:0000259" key="5">
    <source>
        <dbReference type="Pfam" id="PF03931"/>
    </source>
</evidence>